<feature type="domain" description="Autotransporter" evidence="2">
    <location>
        <begin position="2186"/>
        <end position="2463"/>
    </location>
</feature>
<accession>A0A418YVP1</accession>
<feature type="signal peptide" evidence="1">
    <location>
        <begin position="1"/>
        <end position="33"/>
    </location>
</feature>
<keyword evidence="4" id="KW-1185">Reference proteome</keyword>
<dbReference type="Proteomes" id="UP000283469">
    <property type="component" value="Unassembled WGS sequence"/>
</dbReference>
<evidence type="ECO:0000259" key="2">
    <source>
        <dbReference type="PROSITE" id="PS51208"/>
    </source>
</evidence>
<feature type="chain" id="PRO_5019177972" evidence="1">
    <location>
        <begin position="34"/>
        <end position="2463"/>
    </location>
</feature>
<dbReference type="InterPro" id="IPR036709">
    <property type="entry name" value="Autotransporte_beta_dom_sf"/>
</dbReference>
<dbReference type="SMART" id="SM00869">
    <property type="entry name" value="Autotransporter"/>
    <property type="match status" value="1"/>
</dbReference>
<dbReference type="InterPro" id="IPR005546">
    <property type="entry name" value="Autotransporte_beta"/>
</dbReference>
<evidence type="ECO:0000313" key="4">
    <source>
        <dbReference type="Proteomes" id="UP000283469"/>
    </source>
</evidence>
<sequence length="2463" mass="250596">MIGGTMISARRWTLALGTSVAALATASASPAWAQCAPSPVVADSITTCSGTETNGLTVAVDKAQVVVDAGAVVSGPGRGGIMVLPVAAGYGYRSSTSTITVRGMVSGNHAGISVAAGPDGATYYPYGILTQSAIVVEQDGTIQGDVGIEVNPNGGDYDGWSWVTLDNSGTISGSSGIALRGNDSGSGRFASIHNRATGVIGSISSQVGSLNNEGLIDGGANSAISDGPGYYGSYAYYGQGTIANRGTIRSNGDAATIFQYRNYNFGNYVENGGLIENLGSGAAIAGNTSFVLDNGVDGIIRSASGTAIAASNYLSITNAGRIESIGNAIEAGNRLLLTNSGTISGNVVSKTNNANSGSLIDNRAGVIEGDVLLGSGDDVSIADSAGMGTITGRLDAGGGVDTVRYLFDESTTLNAGIALPASFEQIALWISKSSTLTLGADFISNKTIAVGGGDPYLYNPENRFINQGLIDTDGQALVSDYAASGGLTVRNEGQIRARLTNTDMFAVHLSNEANFSNSGSINVTGGNAVLLTRGDKLENSGSIIADGTAVSTTIALANSGTIRSTSGTGAQLSYSYQNRSSNSGVIEGETTGVRLLYATLVNSGTIRSDGTALELVDNSSFYNEAGAVVRGGTTAVQNSPLYPFAGRSLISNAGLIQGDVNFGDGYGGMTSNNVFIARAGGILDGDLNLGSGNDTLVTSFVNDGLGEFAGISGRVTGSGRENLHYIIDGTATTDVGKVGIFSRMGYELTPGSALTLTGSSTPADTLVFAGQGSVDMAADIVGSLYDPLIRMDVASYLTDGEGQTLANAVTLVSRGALSKTMVNSYDYGAPLINVGAGNSFENAGTILVEGGQYSRLSAIVNGGTVINSGTIEVNRADAVNNYYYSFDVGSEFINSGIIREAGNGDGTGRGVVNATTLINSGTIDMGGTAIVYDYVYRGAGLTNSGLIRTASGAAITGSYYMAAIRNDAAGIIQGGIGGVAIWLGTGQISNAGTIKGDVRFGIDYYNGPGVYIADGGTIEGNLRFGSANDILIQTDDDLGVTGTIDGGAGQDMFGRVFTQDATVLLGARPDIEFERDYLLARAGATVSIDASATSSDALFVGGDGTIVNLATLYSAVSTDIPYYSSSQTFTAYLPRKLASFVNSGTLNGGFSGKTIFFENLGNIGISNLSYSSAVIQAGYEGDLHFANSGTITGSAFGAVDLFGEGISAVSLRNDGLIEGRMTVSAAFANDVAGSIEIANNGLVDGNMYITAAFAGESAGNVLVNNNGTIRADTGNALAISNDHYAGISSGNYSLNNSGLIETDGGATAAVGLWLDRYNTTDTAHITNSGTIRANGDGVTETYSYWGYGDFIYTTPSAAIALTGNDATTLTLSNAAGGTIEATGELSTAILVTNAALTLDNAGTIRSGAGTTLGDADQLALALGNPYLAGAIQTVGVAADSVTNSGTIIGSIDLGFGDDVIVNRGTIIGDVYLRDGDDSFTQLASANLQGTVDGGAGTDSFIVDATGGGAVNADQFVNFERFSQIGAGNVSYTGAFSFDTIGLDGGTVTVAAGETLSSASATTITGGAGNDHVVNDGTIAGGIDLAGGDDSIINRGLIDGPVSLGAGDDSFVEHSGSRVTGTIEGGSGTDLYRIVLAGEVKRITGHVGFEQLSVEGQGLLTVEMGQGQSYDSIALNDSGLSLTLITNGQFIGRVLGSESHERVRLIGDVGDVRLGGGNDNLVIDMTQAAGIYNGGEGVDTLTFASEEQVTLAGTVTDFETVFLAGSLFVTGQLGSAGRDLRFGDEADSLVIGASGRLLGQIDLGRGDDTVRVAEGGLWQGTLSGGSGRNSLILEIGSARTLDGSSINGFSTITAQGNGTLTLANIFADQNLDIEGDLVLARSARLTFASVAFGSRDSRFTINGLFDGTIDGGSGRSSILLDSGSAVAPVRFAGVSNIAGLDMIGGFATISGNADLGAVDLSSGHLVGLAGSIIRASNIEVRRNATFTSAGHVIGNVNVAGTLSPGASPGTMTVTGNVALAGGSTTLMEITPAISDQLLISGTLTIAQGAGLVLTADQQVKPGTTLDLIIANGGISGSYASISKPDSLFGFIIQDDKRIRLFGQFLNNGSFTPQVQRAIDYTNAVIAAGTVSDGLIDALPVLATASGASNTAAFARLTAEPYASATQMGVENGLTIANATRSIARLSGDDAPRAFSIGQYLGGLGRIAADDQAGQSASRSRSYGLLGGLGIGTDRWSITGFGGYLDARQTLRQLRSQTDADGWFAGVAGSYAMGALRFDATLAYHQLDADADRLTPDGGKAHGRFRLKNWIGDLSLSYEASLGRDWAAQPDIGVTYVATTRTGLSENNGSVWALDVAKDEHDALFADGGIAFSRSRASDASFRPFVRLGVQYQLKGRSVEVLGGFAGSNQNLLSLGARRGGLVGSVSGGAEMRVRSALSLFANAAQTYSESDRRASANIGMKFAF</sequence>
<dbReference type="PRINTS" id="PR00313">
    <property type="entry name" value="CABNDNGRPT"/>
</dbReference>
<dbReference type="Gene3D" id="2.160.20.160">
    <property type="match status" value="2"/>
</dbReference>
<comment type="caution">
    <text evidence="3">The sequence shown here is derived from an EMBL/GenBank/DDBJ whole genome shotgun (WGS) entry which is preliminary data.</text>
</comment>
<name>A0A418YVP1_9SPHN</name>
<organism evidence="3 4">
    <name type="scientific">Sphingobium terrigena</name>
    <dbReference type="NCBI Taxonomy" id="2304063"/>
    <lineage>
        <taxon>Bacteria</taxon>
        <taxon>Pseudomonadati</taxon>
        <taxon>Pseudomonadota</taxon>
        <taxon>Alphaproteobacteria</taxon>
        <taxon>Sphingomonadales</taxon>
        <taxon>Sphingomonadaceae</taxon>
        <taxon>Sphingobium</taxon>
    </lineage>
</organism>
<dbReference type="SUPFAM" id="SSF103515">
    <property type="entry name" value="Autotransporter"/>
    <property type="match status" value="1"/>
</dbReference>
<reference evidence="3 4" key="1">
    <citation type="submission" date="2018-08" db="EMBL/GenBank/DDBJ databases">
        <title>Sphingobium sp. EO9.</title>
        <authorList>
            <person name="Park Y."/>
            <person name="Kim K.H."/>
            <person name="Jeon C.O."/>
        </authorList>
    </citation>
    <scope>NUCLEOTIDE SEQUENCE [LARGE SCALE GENOMIC DNA]</scope>
    <source>
        <strain evidence="3 4">EO9</strain>
    </source>
</reference>
<proteinExistence type="predicted"/>
<keyword evidence="1" id="KW-0732">Signal</keyword>
<evidence type="ECO:0000256" key="1">
    <source>
        <dbReference type="SAM" id="SignalP"/>
    </source>
</evidence>
<dbReference type="PROSITE" id="PS51208">
    <property type="entry name" value="AUTOTRANSPORTER"/>
    <property type="match status" value="1"/>
</dbReference>
<protein>
    <submittedName>
        <fullName evidence="3">Autotransporter outer membrane beta-barrel domain-containing protein</fullName>
    </submittedName>
</protein>
<dbReference type="EMBL" id="QVRA01000004">
    <property type="protein sequence ID" value="RJG56312.1"/>
    <property type="molecule type" value="Genomic_DNA"/>
</dbReference>
<evidence type="ECO:0000313" key="3">
    <source>
        <dbReference type="EMBL" id="RJG56312.1"/>
    </source>
</evidence>
<gene>
    <name evidence="3" type="ORF">D0Z70_06635</name>
</gene>